<name>A0ABQ3VYS1_9LACO</name>
<dbReference type="CDD" id="cd06174">
    <property type="entry name" value="MFS"/>
    <property type="match status" value="1"/>
</dbReference>
<keyword evidence="2" id="KW-0813">Transport</keyword>
<dbReference type="PROSITE" id="PS50850">
    <property type="entry name" value="MFS"/>
    <property type="match status" value="1"/>
</dbReference>
<evidence type="ECO:0000256" key="7">
    <source>
        <dbReference type="SAM" id="Phobius"/>
    </source>
</evidence>
<comment type="caution">
    <text evidence="9">The sequence shown here is derived from an EMBL/GenBank/DDBJ whole genome shotgun (WGS) entry which is preliminary data.</text>
</comment>
<feature type="domain" description="Major facilitator superfamily (MFS) profile" evidence="8">
    <location>
        <begin position="8"/>
        <end position="402"/>
    </location>
</feature>
<dbReference type="PANTHER" id="PTHR23517">
    <property type="entry name" value="RESISTANCE PROTEIN MDTM, PUTATIVE-RELATED-RELATED"/>
    <property type="match status" value="1"/>
</dbReference>
<dbReference type="InterPro" id="IPR050171">
    <property type="entry name" value="MFS_Transporters"/>
</dbReference>
<dbReference type="Proteomes" id="UP000604765">
    <property type="component" value="Unassembled WGS sequence"/>
</dbReference>
<feature type="transmembrane region" description="Helical" evidence="7">
    <location>
        <begin position="166"/>
        <end position="190"/>
    </location>
</feature>
<feature type="transmembrane region" description="Helical" evidence="7">
    <location>
        <begin position="307"/>
        <end position="327"/>
    </location>
</feature>
<evidence type="ECO:0000256" key="2">
    <source>
        <dbReference type="ARBA" id="ARBA00022448"/>
    </source>
</evidence>
<protein>
    <submittedName>
        <fullName evidence="9">MFS transporter</fullName>
    </submittedName>
</protein>
<dbReference type="InterPro" id="IPR036259">
    <property type="entry name" value="MFS_trans_sf"/>
</dbReference>
<keyword evidence="6 7" id="KW-0472">Membrane</keyword>
<evidence type="ECO:0000256" key="5">
    <source>
        <dbReference type="ARBA" id="ARBA00022989"/>
    </source>
</evidence>
<feature type="transmembrane region" description="Helical" evidence="7">
    <location>
        <begin position="211"/>
        <end position="231"/>
    </location>
</feature>
<feature type="transmembrane region" description="Helical" evidence="7">
    <location>
        <begin position="74"/>
        <end position="94"/>
    </location>
</feature>
<dbReference type="PANTHER" id="PTHR23517:SF3">
    <property type="entry name" value="INTEGRAL MEMBRANE TRANSPORT PROTEIN"/>
    <property type="match status" value="1"/>
</dbReference>
<evidence type="ECO:0000313" key="10">
    <source>
        <dbReference type="Proteomes" id="UP000604765"/>
    </source>
</evidence>
<evidence type="ECO:0000256" key="3">
    <source>
        <dbReference type="ARBA" id="ARBA00022475"/>
    </source>
</evidence>
<keyword evidence="4 7" id="KW-0812">Transmembrane</keyword>
<feature type="transmembrane region" description="Helical" evidence="7">
    <location>
        <begin position="339"/>
        <end position="356"/>
    </location>
</feature>
<evidence type="ECO:0000256" key="1">
    <source>
        <dbReference type="ARBA" id="ARBA00004651"/>
    </source>
</evidence>
<sequence length="419" mass="45562">MTKVKQYMLLLLLGMAGGTIYDFPYIKYIFYNQMLTSMHISNTQLGLLTSIYGIGCLILYIPGGLLADKVKSKNALIASLIGTAILAAVFGLTLNFVVAIIVWALLAFSSAFVFWSALIKAIRMIGGENDSGKMYGIYYASNGLSAALLNFLAIWVYGNIHQNPKLAMTAAAVSMAIVIGIIAILLTVFLPNDNQLVQKDEAPKFSDFKKIIFNPSVWMIAIVFFMTYGLFSGVSYLTPYLADVIGISNQTSSILGVVRNYVFLLLAPVSGIIADRLFHSTLRWFTVGYVILALSLIAISLSSSLPTAFVVILSLIPGILALGLYGIQFSIIGETKIPLALMGATTGFVSLIGYLPDMVLPTIFGKILDSQKNNGYQTIFLLLASFAIIASLGSLLIYKLNRARDKKQQLSTIKETAEQ</sequence>
<feature type="transmembrane region" description="Helical" evidence="7">
    <location>
        <begin position="281"/>
        <end position="301"/>
    </location>
</feature>
<feature type="transmembrane region" description="Helical" evidence="7">
    <location>
        <begin position="139"/>
        <end position="160"/>
    </location>
</feature>
<dbReference type="InterPro" id="IPR020846">
    <property type="entry name" value="MFS_dom"/>
</dbReference>
<dbReference type="RefSeq" id="WP_203629734.1">
    <property type="nucleotide sequence ID" value="NZ_BNJR01000011.1"/>
</dbReference>
<dbReference type="SUPFAM" id="SSF103473">
    <property type="entry name" value="MFS general substrate transporter"/>
    <property type="match status" value="1"/>
</dbReference>
<feature type="transmembrane region" description="Helical" evidence="7">
    <location>
        <begin position="251"/>
        <end position="274"/>
    </location>
</feature>
<evidence type="ECO:0000313" key="9">
    <source>
        <dbReference type="EMBL" id="GHP13695.1"/>
    </source>
</evidence>
<evidence type="ECO:0000256" key="4">
    <source>
        <dbReference type="ARBA" id="ARBA00022692"/>
    </source>
</evidence>
<comment type="subcellular location">
    <subcellularLocation>
        <location evidence="1">Cell membrane</location>
        <topology evidence="1">Multi-pass membrane protein</topology>
    </subcellularLocation>
</comment>
<reference evidence="9 10" key="1">
    <citation type="journal article" date="2021" name="Int. J. Syst. Evol. Microbiol.">
        <title>Lentilactobacillus fungorum sp. nov., isolated from spent mushroom substrates.</title>
        <authorList>
            <person name="Tohno M."/>
            <person name="Tanizawa Y."/>
            <person name="Kojima Y."/>
            <person name="Sakamoto M."/>
            <person name="Ohkuma M."/>
            <person name="Kobayashi H."/>
        </authorList>
    </citation>
    <scope>NUCLEOTIDE SEQUENCE [LARGE SCALE GENOMIC DNA]</scope>
    <source>
        <strain evidence="9 10">YK48G</strain>
    </source>
</reference>
<proteinExistence type="predicted"/>
<gene>
    <name evidence="9" type="ORF">YK48G_11200</name>
</gene>
<dbReference type="Pfam" id="PF07690">
    <property type="entry name" value="MFS_1"/>
    <property type="match status" value="1"/>
</dbReference>
<dbReference type="Gene3D" id="1.20.1250.20">
    <property type="entry name" value="MFS general substrate transporter like domains"/>
    <property type="match status" value="2"/>
</dbReference>
<feature type="transmembrane region" description="Helical" evidence="7">
    <location>
        <begin position="7"/>
        <end position="26"/>
    </location>
</feature>
<keyword evidence="5 7" id="KW-1133">Transmembrane helix</keyword>
<feature type="transmembrane region" description="Helical" evidence="7">
    <location>
        <begin position="100"/>
        <end position="118"/>
    </location>
</feature>
<feature type="transmembrane region" description="Helical" evidence="7">
    <location>
        <begin position="376"/>
        <end position="398"/>
    </location>
</feature>
<feature type="transmembrane region" description="Helical" evidence="7">
    <location>
        <begin position="46"/>
        <end position="67"/>
    </location>
</feature>
<organism evidence="9 10">
    <name type="scientific">Lentilactobacillus fungorum</name>
    <dbReference type="NCBI Taxonomy" id="2201250"/>
    <lineage>
        <taxon>Bacteria</taxon>
        <taxon>Bacillati</taxon>
        <taxon>Bacillota</taxon>
        <taxon>Bacilli</taxon>
        <taxon>Lactobacillales</taxon>
        <taxon>Lactobacillaceae</taxon>
        <taxon>Lentilactobacillus</taxon>
    </lineage>
</organism>
<evidence type="ECO:0000256" key="6">
    <source>
        <dbReference type="ARBA" id="ARBA00023136"/>
    </source>
</evidence>
<keyword evidence="3" id="KW-1003">Cell membrane</keyword>
<accession>A0ABQ3VYS1</accession>
<dbReference type="InterPro" id="IPR011701">
    <property type="entry name" value="MFS"/>
</dbReference>
<evidence type="ECO:0000259" key="8">
    <source>
        <dbReference type="PROSITE" id="PS50850"/>
    </source>
</evidence>
<dbReference type="EMBL" id="BNJR01000011">
    <property type="protein sequence ID" value="GHP13695.1"/>
    <property type="molecule type" value="Genomic_DNA"/>
</dbReference>
<keyword evidence="10" id="KW-1185">Reference proteome</keyword>